<dbReference type="Proteomes" id="UP000198711">
    <property type="component" value="Unassembled WGS sequence"/>
</dbReference>
<organism evidence="2 3">
    <name type="scientific">Hydrobacter penzbergensis</name>
    <dbReference type="NCBI Taxonomy" id="1235997"/>
    <lineage>
        <taxon>Bacteria</taxon>
        <taxon>Pseudomonadati</taxon>
        <taxon>Bacteroidota</taxon>
        <taxon>Chitinophagia</taxon>
        <taxon>Chitinophagales</taxon>
        <taxon>Chitinophagaceae</taxon>
        <taxon>Hydrobacter</taxon>
    </lineage>
</organism>
<evidence type="ECO:0000313" key="3">
    <source>
        <dbReference type="Proteomes" id="UP000198711"/>
    </source>
</evidence>
<dbReference type="Pfam" id="PF13588">
    <property type="entry name" value="HSDR_N_2"/>
    <property type="match status" value="1"/>
</dbReference>
<dbReference type="AlphaFoldDB" id="A0A8X8LCD7"/>
<accession>A0A8X8LCD7</accession>
<dbReference type="InterPro" id="IPR029464">
    <property type="entry name" value="HSDR_N"/>
</dbReference>
<name>A0A8X8LCD7_9BACT</name>
<reference evidence="2 3" key="1">
    <citation type="submission" date="2016-10" db="EMBL/GenBank/DDBJ databases">
        <authorList>
            <person name="Varghese N."/>
            <person name="Submissions S."/>
        </authorList>
    </citation>
    <scope>NUCLEOTIDE SEQUENCE [LARGE SCALE GENOMIC DNA]</scope>
    <source>
        <strain evidence="2 3">DSM 25353</strain>
    </source>
</reference>
<comment type="caution">
    <text evidence="2">The sequence shown here is derived from an EMBL/GenBank/DDBJ whole genome shotgun (WGS) entry which is preliminary data.</text>
</comment>
<dbReference type="Gene3D" id="3.90.1570.30">
    <property type="match status" value="1"/>
</dbReference>
<gene>
    <name evidence="2" type="ORF">SAMN05444410_101443</name>
</gene>
<evidence type="ECO:0000313" key="2">
    <source>
        <dbReference type="EMBL" id="SDW18220.1"/>
    </source>
</evidence>
<dbReference type="EMBL" id="FNNO01000001">
    <property type="protein sequence ID" value="SDW18220.1"/>
    <property type="molecule type" value="Genomic_DNA"/>
</dbReference>
<evidence type="ECO:0000259" key="1">
    <source>
        <dbReference type="Pfam" id="PF13588"/>
    </source>
</evidence>
<feature type="domain" description="Type I restriction enzyme R protein N-terminal" evidence="1">
    <location>
        <begin position="48"/>
        <end position="154"/>
    </location>
</feature>
<proteinExistence type="predicted"/>
<protein>
    <submittedName>
        <fullName evidence="2">Type I restriction enzyme R protein N terminus (HSDR_N)</fullName>
    </submittedName>
</protein>
<sequence>MAKIRKNSGGTSVMMKITYPSYDFRIKEEAGKEWVFDPIRKQWVRLTPEEWVRQHFLQYLVQEKKYPASLIAVEKEIELGELKKRFDIVVYKDQAPWMVVECKDTTTSLTEAVFRQALHYNIVLKAPFIVVTNGSYTQGYLVENGRLAELEALPPY</sequence>
<keyword evidence="3" id="KW-1185">Reference proteome</keyword>